<dbReference type="InterPro" id="IPR001544">
    <property type="entry name" value="Aminotrans_IV"/>
</dbReference>
<evidence type="ECO:0000256" key="15">
    <source>
        <dbReference type="ARBA" id="ARBA00047911"/>
    </source>
</evidence>
<proteinExistence type="inferred from homology"/>
<dbReference type="InterPro" id="IPR036038">
    <property type="entry name" value="Aminotransferase-like"/>
</dbReference>
<dbReference type="InterPro" id="IPR043131">
    <property type="entry name" value="BCAT-like_N"/>
</dbReference>
<comment type="function">
    <text evidence="17">Involved in the biosynthesis of p-aminobenzoate (PABA), a precursor of tetrahydrofolate. Converts 4-amino-4-deoxychorismate into 4-aminobenzoate (PABA) and pyruvate.</text>
</comment>
<dbReference type="NCBIfam" id="TIGR01121">
    <property type="entry name" value="D_amino_aminoT"/>
    <property type="match status" value="1"/>
</dbReference>
<evidence type="ECO:0000256" key="19">
    <source>
        <dbReference type="ARBA" id="ARBA00080135"/>
    </source>
</evidence>
<evidence type="ECO:0000256" key="3">
    <source>
        <dbReference type="ARBA" id="ARBA00011738"/>
    </source>
</evidence>
<keyword evidence="7" id="KW-0808">Transferase</keyword>
<evidence type="ECO:0000256" key="13">
    <source>
        <dbReference type="ARBA" id="ARBA00035633"/>
    </source>
</evidence>
<evidence type="ECO:0000256" key="2">
    <source>
        <dbReference type="ARBA" id="ARBA00009320"/>
    </source>
</evidence>
<dbReference type="GO" id="GO:0030170">
    <property type="term" value="F:pyridoxal phosphate binding"/>
    <property type="evidence" value="ECO:0007669"/>
    <property type="project" value="InterPro"/>
</dbReference>
<dbReference type="STRING" id="45496.SAMN04488079_11732"/>
<comment type="subunit">
    <text evidence="3">Homodimer.</text>
</comment>
<reference evidence="21" key="1">
    <citation type="submission" date="2016-10" db="EMBL/GenBank/DDBJ databases">
        <authorList>
            <person name="Varghese N."/>
            <person name="Submissions S."/>
        </authorList>
    </citation>
    <scope>NUCLEOTIDE SEQUENCE [LARGE SCALE GENOMIC DNA]</scope>
    <source>
        <strain evidence="21">DSM 11578</strain>
    </source>
</reference>
<evidence type="ECO:0000256" key="6">
    <source>
        <dbReference type="ARBA" id="ARBA00022576"/>
    </source>
</evidence>
<comment type="cofactor">
    <cofactor evidence="1">
        <name>pyridoxal 5'-phosphate</name>
        <dbReference type="ChEBI" id="CHEBI:597326"/>
    </cofactor>
</comment>
<dbReference type="Proteomes" id="UP000198924">
    <property type="component" value="Unassembled WGS sequence"/>
</dbReference>
<accession>A0A1I4B6M8</accession>
<evidence type="ECO:0000256" key="12">
    <source>
        <dbReference type="ARBA" id="ARBA00033391"/>
    </source>
</evidence>
<sequence length="282" mass="31504">MATVFLNDTFLPAEQAKVSVYDRGFLFGDGVYEVIPVYGRQPFRLQAHLSRLQNSLDGIHLNNPFDKARWTQLITQLIEQNESDNQAVYLQVTRGVAPREHVFPEGVKPTVFMMSNPLNSVPESYKEQGIKAITVDDIRWQRCDIKAIALLPNTMLRQQAHEQGAGEAILIRDGVMTEGSASNSYAVFDGVIYTAAKDNTVLPGITRDFVLELAAKANIPYKEESVTAARLSQADEIWISSSTRELLPVTTLDDKPVGLGIPGPIWQQLDELYQRDKLEANK</sequence>
<evidence type="ECO:0000256" key="18">
    <source>
        <dbReference type="ARBA" id="ARBA00069174"/>
    </source>
</evidence>
<comment type="pathway">
    <text evidence="13">Cofactor biosynthesis; tetrahydrofolate biosynthesis; 4-aminobenzoate from chorismate: step 2/2.</text>
</comment>
<dbReference type="GO" id="GO:0047810">
    <property type="term" value="F:D-alanine-2-oxoglutarate aminotransferase activity"/>
    <property type="evidence" value="ECO:0007669"/>
    <property type="project" value="UniProtKB-EC"/>
</dbReference>
<dbReference type="GO" id="GO:0046656">
    <property type="term" value="P:folic acid biosynthetic process"/>
    <property type="evidence" value="ECO:0007669"/>
    <property type="project" value="UniProtKB-KW"/>
</dbReference>
<dbReference type="Pfam" id="PF01063">
    <property type="entry name" value="Aminotran_4"/>
    <property type="match status" value="1"/>
</dbReference>
<dbReference type="GO" id="GO:0008652">
    <property type="term" value="P:amino acid biosynthetic process"/>
    <property type="evidence" value="ECO:0007669"/>
    <property type="project" value="UniProtKB-ARBA"/>
</dbReference>
<dbReference type="GO" id="GO:0005829">
    <property type="term" value="C:cytosol"/>
    <property type="evidence" value="ECO:0007669"/>
    <property type="project" value="TreeGrafter"/>
</dbReference>
<evidence type="ECO:0000256" key="17">
    <source>
        <dbReference type="ARBA" id="ARBA00054027"/>
    </source>
</evidence>
<evidence type="ECO:0000256" key="4">
    <source>
        <dbReference type="ARBA" id="ARBA00012874"/>
    </source>
</evidence>
<comment type="similarity">
    <text evidence="2">Belongs to the class-IV pyridoxal-phosphate-dependent aminotransferase family.</text>
</comment>
<keyword evidence="21" id="KW-1185">Reference proteome</keyword>
<dbReference type="FunFam" id="3.20.10.10:FF:000002">
    <property type="entry name" value="D-alanine aminotransferase"/>
    <property type="match status" value="1"/>
</dbReference>
<evidence type="ECO:0000256" key="16">
    <source>
        <dbReference type="ARBA" id="ARBA00049529"/>
    </source>
</evidence>
<comment type="catalytic activity">
    <reaction evidence="15">
        <text>D-alanine + 2-oxoglutarate = D-glutamate + pyruvate</text>
        <dbReference type="Rhea" id="RHEA:15869"/>
        <dbReference type="ChEBI" id="CHEBI:15361"/>
        <dbReference type="ChEBI" id="CHEBI:16810"/>
        <dbReference type="ChEBI" id="CHEBI:29986"/>
        <dbReference type="ChEBI" id="CHEBI:57416"/>
        <dbReference type="EC" id="2.6.1.21"/>
    </reaction>
</comment>
<dbReference type="InterPro" id="IPR043132">
    <property type="entry name" value="BCAT-like_C"/>
</dbReference>
<evidence type="ECO:0000313" key="20">
    <source>
        <dbReference type="EMBL" id="SFK63526.1"/>
    </source>
</evidence>
<dbReference type="EMBL" id="FOSH01000017">
    <property type="protein sequence ID" value="SFK63526.1"/>
    <property type="molecule type" value="Genomic_DNA"/>
</dbReference>
<protein>
    <recommendedName>
        <fullName evidence="18">Aminodeoxychorismate lyase</fullName>
        <ecNumber evidence="4">2.6.1.21</ecNumber>
        <ecNumber evidence="14">4.1.3.38</ecNumber>
    </recommendedName>
    <alternativeName>
        <fullName evidence="19">4-amino-4-deoxychorismate lyase</fullName>
    </alternativeName>
    <alternativeName>
        <fullName evidence="5">D-alanine aminotransferase</fullName>
    </alternativeName>
    <alternativeName>
        <fullName evidence="12">D-amino acid aminotransferase</fullName>
    </alternativeName>
    <alternativeName>
        <fullName evidence="10">D-amino acid transaminase</fullName>
    </alternativeName>
    <alternativeName>
        <fullName evidence="11">D-aspartate aminotransferase</fullName>
    </alternativeName>
</protein>
<dbReference type="EC" id="4.1.3.38" evidence="14"/>
<evidence type="ECO:0000256" key="7">
    <source>
        <dbReference type="ARBA" id="ARBA00022679"/>
    </source>
</evidence>
<dbReference type="Gene3D" id="3.30.470.10">
    <property type="match status" value="1"/>
</dbReference>
<dbReference type="CDD" id="cd01558">
    <property type="entry name" value="D-AAT_like"/>
    <property type="match status" value="1"/>
</dbReference>
<dbReference type="SUPFAM" id="SSF56752">
    <property type="entry name" value="D-aminoacid aminotransferase-like PLP-dependent enzymes"/>
    <property type="match status" value="1"/>
</dbReference>
<dbReference type="Gene3D" id="3.20.10.10">
    <property type="entry name" value="D-amino Acid Aminotransferase, subunit A, domain 2"/>
    <property type="match status" value="1"/>
</dbReference>
<gene>
    <name evidence="20" type="ORF">SAMN04488079_11732</name>
</gene>
<keyword evidence="8" id="KW-0663">Pyridoxal phosphate</keyword>
<dbReference type="InterPro" id="IPR050571">
    <property type="entry name" value="Class-IV_PLP-Dep_Aminotrnsfr"/>
</dbReference>
<evidence type="ECO:0000256" key="11">
    <source>
        <dbReference type="ARBA" id="ARBA00033316"/>
    </source>
</evidence>
<dbReference type="OrthoDB" id="21319at2"/>
<evidence type="ECO:0000256" key="9">
    <source>
        <dbReference type="ARBA" id="ARBA00022909"/>
    </source>
</evidence>
<evidence type="ECO:0000256" key="14">
    <source>
        <dbReference type="ARBA" id="ARBA00035676"/>
    </source>
</evidence>
<name>A0A1I4B6M8_9GAMM</name>
<evidence type="ECO:0000256" key="8">
    <source>
        <dbReference type="ARBA" id="ARBA00022898"/>
    </source>
</evidence>
<keyword evidence="9" id="KW-0289">Folate biosynthesis</keyword>
<organism evidence="20 21">
    <name type="scientific">Methylophaga sulfidovorans</name>
    <dbReference type="NCBI Taxonomy" id="45496"/>
    <lineage>
        <taxon>Bacteria</taxon>
        <taxon>Pseudomonadati</taxon>
        <taxon>Pseudomonadota</taxon>
        <taxon>Gammaproteobacteria</taxon>
        <taxon>Thiotrichales</taxon>
        <taxon>Piscirickettsiaceae</taxon>
        <taxon>Methylophaga</taxon>
    </lineage>
</organism>
<dbReference type="RefSeq" id="WP_091715356.1">
    <property type="nucleotide sequence ID" value="NZ_FOSH01000017.1"/>
</dbReference>
<dbReference type="GO" id="GO:0008696">
    <property type="term" value="F:4-amino-4-deoxychorismate lyase activity"/>
    <property type="evidence" value="ECO:0007669"/>
    <property type="project" value="UniProtKB-EC"/>
</dbReference>
<evidence type="ECO:0000256" key="5">
    <source>
        <dbReference type="ARBA" id="ARBA00021779"/>
    </source>
</evidence>
<evidence type="ECO:0000256" key="1">
    <source>
        <dbReference type="ARBA" id="ARBA00001933"/>
    </source>
</evidence>
<dbReference type="PANTHER" id="PTHR42743">
    <property type="entry name" value="AMINO-ACID AMINOTRANSFERASE"/>
    <property type="match status" value="1"/>
</dbReference>
<evidence type="ECO:0000256" key="10">
    <source>
        <dbReference type="ARBA" id="ARBA00030138"/>
    </source>
</evidence>
<dbReference type="EC" id="2.6.1.21" evidence="4"/>
<evidence type="ECO:0000313" key="21">
    <source>
        <dbReference type="Proteomes" id="UP000198924"/>
    </source>
</evidence>
<dbReference type="GO" id="GO:0046416">
    <property type="term" value="P:D-amino acid metabolic process"/>
    <property type="evidence" value="ECO:0007669"/>
    <property type="project" value="InterPro"/>
</dbReference>
<dbReference type="PANTHER" id="PTHR42743:SF10">
    <property type="entry name" value="D-ALANINE AMINOTRANSFERASE"/>
    <property type="match status" value="1"/>
</dbReference>
<keyword evidence="6" id="KW-0032">Aminotransferase</keyword>
<dbReference type="InterPro" id="IPR005784">
    <property type="entry name" value="D_amino_transT"/>
</dbReference>
<comment type="catalytic activity">
    <reaction evidence="16">
        <text>4-amino-4-deoxychorismate = 4-aminobenzoate + pyruvate + H(+)</text>
        <dbReference type="Rhea" id="RHEA:16201"/>
        <dbReference type="ChEBI" id="CHEBI:15361"/>
        <dbReference type="ChEBI" id="CHEBI:15378"/>
        <dbReference type="ChEBI" id="CHEBI:17836"/>
        <dbReference type="ChEBI" id="CHEBI:58406"/>
        <dbReference type="EC" id="4.1.3.38"/>
    </reaction>
</comment>
<dbReference type="AlphaFoldDB" id="A0A1I4B6M8"/>